<accession>A0A8J9VHI0</accession>
<keyword evidence="1" id="KW-0472">Membrane</keyword>
<feature type="transmembrane region" description="Helical" evidence="1">
    <location>
        <begin position="137"/>
        <end position="155"/>
    </location>
</feature>
<evidence type="ECO:0000313" key="3">
    <source>
        <dbReference type="Proteomes" id="UP000838412"/>
    </source>
</evidence>
<sequence>MFIFQRKANRRCRSCRIRAAAAVTFGRDLWWSARSVCNVPEAGSQRSVRSPVVSDLASGTRSPGFDPGCVAHPTCALPERVANNAVFAFLYGLATTGLSTPGGWTAWVTLILEILFLIACILLLIGIKKGNVTFMKIWLLFAIILVVWELIQIIVRSVQIVGDKGFGAALAQVLGVQWVLVLIFIGVKVIYIYLRYPGGVFLHPNRHRRGVKRIKLKKEIHQQLC</sequence>
<proteinExistence type="predicted"/>
<keyword evidence="1" id="KW-1133">Transmembrane helix</keyword>
<keyword evidence="3" id="KW-1185">Reference proteome</keyword>
<reference evidence="2" key="1">
    <citation type="submission" date="2022-01" db="EMBL/GenBank/DDBJ databases">
        <authorList>
            <person name="Braso-Vives M."/>
        </authorList>
    </citation>
    <scope>NUCLEOTIDE SEQUENCE</scope>
</reference>
<evidence type="ECO:0000256" key="1">
    <source>
        <dbReference type="SAM" id="Phobius"/>
    </source>
</evidence>
<feature type="transmembrane region" description="Helical" evidence="1">
    <location>
        <begin position="104"/>
        <end position="125"/>
    </location>
</feature>
<dbReference type="Proteomes" id="UP000838412">
    <property type="component" value="Chromosome 11"/>
</dbReference>
<name>A0A8J9VHI0_BRALA</name>
<protein>
    <submittedName>
        <fullName evidence="2">Hypp6028 protein</fullName>
    </submittedName>
</protein>
<keyword evidence="1" id="KW-0812">Transmembrane</keyword>
<dbReference type="EMBL" id="OV696696">
    <property type="protein sequence ID" value="CAH1240438.1"/>
    <property type="molecule type" value="Genomic_DNA"/>
</dbReference>
<feature type="transmembrane region" description="Helical" evidence="1">
    <location>
        <begin position="175"/>
        <end position="194"/>
    </location>
</feature>
<gene>
    <name evidence="2" type="primary">Hypp6028</name>
    <name evidence="2" type="ORF">BLAG_LOCUS4400</name>
</gene>
<feature type="transmembrane region" description="Helical" evidence="1">
    <location>
        <begin position="81"/>
        <end position="98"/>
    </location>
</feature>
<evidence type="ECO:0000313" key="2">
    <source>
        <dbReference type="EMBL" id="CAH1240438.1"/>
    </source>
</evidence>
<dbReference type="AlphaFoldDB" id="A0A8J9VHI0"/>
<organism evidence="2 3">
    <name type="scientific">Branchiostoma lanceolatum</name>
    <name type="common">Common lancelet</name>
    <name type="synonym">Amphioxus lanceolatum</name>
    <dbReference type="NCBI Taxonomy" id="7740"/>
    <lineage>
        <taxon>Eukaryota</taxon>
        <taxon>Metazoa</taxon>
        <taxon>Chordata</taxon>
        <taxon>Cephalochordata</taxon>
        <taxon>Leptocardii</taxon>
        <taxon>Amphioxiformes</taxon>
        <taxon>Branchiostomatidae</taxon>
        <taxon>Branchiostoma</taxon>
    </lineage>
</organism>